<dbReference type="PANTHER" id="PTHR43319">
    <property type="entry name" value="BETA-LACTAMASE-RELATED"/>
    <property type="match status" value="1"/>
</dbReference>
<accession>A0A4D4JIU9</accession>
<dbReference type="EMBL" id="BJFL01000059">
    <property type="protein sequence ID" value="GDY33813.1"/>
    <property type="molecule type" value="Genomic_DNA"/>
</dbReference>
<comment type="caution">
    <text evidence="2">The sequence shown here is derived from an EMBL/GenBank/DDBJ whole genome shotgun (WGS) entry which is preliminary data.</text>
</comment>
<dbReference type="PANTHER" id="PTHR43319:SF3">
    <property type="entry name" value="BETA-LACTAMASE-RELATED DOMAIN-CONTAINING PROTEIN"/>
    <property type="match status" value="1"/>
</dbReference>
<dbReference type="AlphaFoldDB" id="A0A4D4JIU9"/>
<protein>
    <submittedName>
        <fullName evidence="2">Esterase</fullName>
    </submittedName>
</protein>
<feature type="domain" description="Beta-lactamase-related" evidence="1">
    <location>
        <begin position="31"/>
        <end position="366"/>
    </location>
</feature>
<organism evidence="2 3">
    <name type="scientific">Gandjariella thermophila</name>
    <dbReference type="NCBI Taxonomy" id="1931992"/>
    <lineage>
        <taxon>Bacteria</taxon>
        <taxon>Bacillati</taxon>
        <taxon>Actinomycetota</taxon>
        <taxon>Actinomycetes</taxon>
        <taxon>Pseudonocardiales</taxon>
        <taxon>Pseudonocardiaceae</taxon>
        <taxon>Gandjariella</taxon>
    </lineage>
</organism>
<gene>
    <name evidence="2" type="ORF">GTS_54460</name>
</gene>
<evidence type="ECO:0000313" key="3">
    <source>
        <dbReference type="Proteomes" id="UP000298860"/>
    </source>
</evidence>
<evidence type="ECO:0000259" key="1">
    <source>
        <dbReference type="Pfam" id="PF00144"/>
    </source>
</evidence>
<dbReference type="Pfam" id="PF00144">
    <property type="entry name" value="Beta-lactamase"/>
    <property type="match status" value="1"/>
</dbReference>
<dbReference type="Gene3D" id="3.40.710.10">
    <property type="entry name" value="DD-peptidase/beta-lactamase superfamily"/>
    <property type="match status" value="1"/>
</dbReference>
<dbReference type="InterPro" id="IPR012338">
    <property type="entry name" value="Beta-lactam/transpept-like"/>
</dbReference>
<name>A0A4D4JIU9_9PSEU</name>
<evidence type="ECO:0000313" key="2">
    <source>
        <dbReference type="EMBL" id="GDY33813.1"/>
    </source>
</evidence>
<dbReference type="InterPro" id="IPR001466">
    <property type="entry name" value="Beta-lactam-related"/>
</dbReference>
<sequence>MTTDSLLDEAADLPLVRGHFDAQFGAVAREFDRNLRERGETGAAVCVYHRGRPVVDIAGGDYELDTIQVMRSTTKGLLGILAHLLRQRGQLDLDAPVSALWPDFGQAGKADITVRSVLSHQAGLPYLEEPISVADALAWQPAITALERQRPLWPSGTDHGYHDMTYGWLVGEILRRASGVRVGELVRRELAEPLGIDLWIGMPLRRMRGLRPVRAAEGGRRLNLMPESASAADEARLAQTAANPDIRSWEHRPEYLAAEMPGSNGVGQARGLAKLYAALIGEVDGVRLFDEQSLAEACAVRAAGPDRVVGWERRYATGFMLTDPTRPMAGEHTRSFGYYGQGGLLTFADPDSGLAFAYFTIQEQLHLGADPRANEVARAAYDCAVA</sequence>
<proteinExistence type="predicted"/>
<dbReference type="SUPFAM" id="SSF56601">
    <property type="entry name" value="beta-lactamase/transpeptidase-like"/>
    <property type="match status" value="1"/>
</dbReference>
<keyword evidence="3" id="KW-1185">Reference proteome</keyword>
<dbReference type="Proteomes" id="UP000298860">
    <property type="component" value="Unassembled WGS sequence"/>
</dbReference>
<dbReference type="InterPro" id="IPR052907">
    <property type="entry name" value="Beta-lactamase/esterase"/>
</dbReference>
<reference evidence="3" key="1">
    <citation type="submission" date="2019-04" db="EMBL/GenBank/DDBJ databases">
        <title>Draft genome sequence of Pseudonocardiaceae bacterium SL3-2-4.</title>
        <authorList>
            <person name="Ningsih F."/>
            <person name="Yokota A."/>
            <person name="Sakai Y."/>
            <person name="Nanatani K."/>
            <person name="Yabe S."/>
            <person name="Oetari A."/>
            <person name="Sjamsuridzal W."/>
        </authorList>
    </citation>
    <scope>NUCLEOTIDE SEQUENCE [LARGE SCALE GENOMIC DNA]</scope>
    <source>
        <strain evidence="3">SL3-2-4</strain>
    </source>
</reference>
<dbReference type="OrthoDB" id="3422781at2"/>
<dbReference type="RefSeq" id="WP_137816727.1">
    <property type="nucleotide sequence ID" value="NZ_BJFL01000059.1"/>
</dbReference>